<dbReference type="Gene3D" id="3.90.190.10">
    <property type="entry name" value="Protein tyrosine phosphatase superfamily"/>
    <property type="match status" value="1"/>
</dbReference>
<name>A0A9W3AW59_BIOGL</name>
<dbReference type="PROSITE" id="PS00383">
    <property type="entry name" value="TYR_PHOSPHATASE_1"/>
    <property type="match status" value="1"/>
</dbReference>
<dbReference type="AlphaFoldDB" id="A0A9W3AW59"/>
<dbReference type="PROSITE" id="PS50056">
    <property type="entry name" value="TYR_PHOSPHATASE_2"/>
    <property type="match status" value="1"/>
</dbReference>
<dbReference type="InterPro" id="IPR020422">
    <property type="entry name" value="TYR_PHOSPHATASE_DUAL_dom"/>
</dbReference>
<dbReference type="InterPro" id="IPR003595">
    <property type="entry name" value="Tyr_Pase_cat"/>
</dbReference>
<feature type="compositionally biased region" description="Basic and acidic residues" evidence="3">
    <location>
        <begin position="395"/>
        <end position="411"/>
    </location>
</feature>
<evidence type="ECO:0000256" key="3">
    <source>
        <dbReference type="SAM" id="MobiDB-lite"/>
    </source>
</evidence>
<feature type="region of interest" description="Disordered" evidence="3">
    <location>
        <begin position="395"/>
        <end position="424"/>
    </location>
</feature>
<feature type="compositionally biased region" description="Polar residues" evidence="3">
    <location>
        <begin position="536"/>
        <end position="551"/>
    </location>
</feature>
<keyword evidence="1" id="KW-0378">Hydrolase</keyword>
<evidence type="ECO:0000259" key="5">
    <source>
        <dbReference type="PROSITE" id="PS50056"/>
    </source>
</evidence>
<sequence>MTRQPGSNSVCCVLSGLARQYRLPWWECYCPMGKPIPSTSFIAFKVPLKETLLSKVEEKEKFSPAILLKTLEEQGHKLGAIIDLTYTWKYYEKQDFETSSIKHWKIFTKGHDVPSEGVFQKFAKAVKTAENTGVLIGVHCTHGVNRTGYLICRYMIEELNIEPDEAIALFNEARGHKLERENYLEDLRQRIKGKSSYDPNYVDPDDTNDNPKQRWRNNRSDHPDWRRQDRRFTNDYQNYDRCQYSGSNRGYQQSSYWYAEDSNNQYQQNYTWRKYGNDCMKNESREEKPYYDPWKRWDRSHDQTEHEDYTLDRYEEKYSYKSFYDNDSHTRRHLSESAQHSYKSFHDNDSHKRRHPSERAAISESPSSYFSESKRKKFEKCSDGDVKHKSFREEKDHIDNKTKRKVDDWGAQHKSLSRNDYSDKDDVKLLSHSLDSSEPNIKKFKTEVKHKDIIINDKSVRETDSSDFFLNSNLDLGEMVQTKSQEQSLDEKIQQSTEGESQSDYTTESFSQCADSTESRNEKSARKSEASHEHLLNTSCTQLSSNSSIDT</sequence>
<dbReference type="PROSITE" id="PS50054">
    <property type="entry name" value="TYR_PHOSPHATASE_DUAL"/>
    <property type="match status" value="1"/>
</dbReference>
<evidence type="ECO:0000313" key="6">
    <source>
        <dbReference type="Proteomes" id="UP001165740"/>
    </source>
</evidence>
<dbReference type="Pfam" id="PF00782">
    <property type="entry name" value="DSPc"/>
    <property type="match status" value="1"/>
</dbReference>
<organism evidence="6 7">
    <name type="scientific">Biomphalaria glabrata</name>
    <name type="common">Bloodfluke planorb</name>
    <name type="synonym">Freshwater snail</name>
    <dbReference type="NCBI Taxonomy" id="6526"/>
    <lineage>
        <taxon>Eukaryota</taxon>
        <taxon>Metazoa</taxon>
        <taxon>Spiralia</taxon>
        <taxon>Lophotrochozoa</taxon>
        <taxon>Mollusca</taxon>
        <taxon>Gastropoda</taxon>
        <taxon>Heterobranchia</taxon>
        <taxon>Euthyneura</taxon>
        <taxon>Panpulmonata</taxon>
        <taxon>Hygrophila</taxon>
        <taxon>Lymnaeoidea</taxon>
        <taxon>Planorbidae</taxon>
        <taxon>Biomphalaria</taxon>
    </lineage>
</organism>
<dbReference type="SMART" id="SM00404">
    <property type="entry name" value="PTPc_motif"/>
    <property type="match status" value="1"/>
</dbReference>
<dbReference type="SMART" id="SM00195">
    <property type="entry name" value="DSPc"/>
    <property type="match status" value="1"/>
</dbReference>
<evidence type="ECO:0000256" key="1">
    <source>
        <dbReference type="ARBA" id="ARBA00022801"/>
    </source>
</evidence>
<evidence type="ECO:0000313" key="7">
    <source>
        <dbReference type="RefSeq" id="XP_055891448.1"/>
    </source>
</evidence>
<feature type="compositionally biased region" description="Polar residues" evidence="3">
    <location>
        <begin position="494"/>
        <end position="516"/>
    </location>
</feature>
<feature type="domain" description="Tyrosine specific protein phosphatases" evidence="5">
    <location>
        <begin position="120"/>
        <end position="185"/>
    </location>
</feature>
<feature type="region of interest" description="Disordered" evidence="3">
    <location>
        <begin position="480"/>
        <end position="551"/>
    </location>
</feature>
<proteinExistence type="predicted"/>
<protein>
    <submittedName>
        <fullName evidence="7">Uncharacterized protein LOC106079723 isoform X1</fullName>
    </submittedName>
</protein>
<dbReference type="InterPro" id="IPR000340">
    <property type="entry name" value="Dual-sp_phosphatase_cat-dom"/>
</dbReference>
<dbReference type="PANTHER" id="PTHR10367">
    <property type="entry name" value="MRNA-CAPPING ENZYME"/>
    <property type="match status" value="1"/>
</dbReference>
<dbReference type="GO" id="GO:0004721">
    <property type="term" value="F:phosphoprotein phosphatase activity"/>
    <property type="evidence" value="ECO:0007669"/>
    <property type="project" value="UniProtKB-KW"/>
</dbReference>
<dbReference type="InterPro" id="IPR029021">
    <property type="entry name" value="Prot-tyrosine_phosphatase-like"/>
</dbReference>
<evidence type="ECO:0000259" key="4">
    <source>
        <dbReference type="PROSITE" id="PS50054"/>
    </source>
</evidence>
<dbReference type="InterPro" id="IPR000387">
    <property type="entry name" value="Tyr_Pase_dom"/>
</dbReference>
<gene>
    <name evidence="7" type="primary">LOC106079723</name>
</gene>
<dbReference type="RefSeq" id="XP_055891448.1">
    <property type="nucleotide sequence ID" value="XM_056035473.1"/>
</dbReference>
<dbReference type="OrthoDB" id="200924at2759"/>
<dbReference type="InterPro" id="IPR051029">
    <property type="entry name" value="mRNA_Capping_Enz/RNA_Phosphat"/>
</dbReference>
<feature type="region of interest" description="Disordered" evidence="3">
    <location>
        <begin position="331"/>
        <end position="368"/>
    </location>
</feature>
<feature type="domain" description="Tyrosine-protein phosphatase" evidence="4">
    <location>
        <begin position="52"/>
        <end position="196"/>
    </location>
</feature>
<dbReference type="Proteomes" id="UP001165740">
    <property type="component" value="Chromosome 1"/>
</dbReference>
<reference evidence="7" key="1">
    <citation type="submission" date="2025-08" db="UniProtKB">
        <authorList>
            <consortium name="RefSeq"/>
        </authorList>
    </citation>
    <scope>IDENTIFICATION</scope>
</reference>
<keyword evidence="6" id="KW-1185">Reference proteome</keyword>
<dbReference type="GO" id="GO:0004651">
    <property type="term" value="F:polynucleotide 5'-phosphatase activity"/>
    <property type="evidence" value="ECO:0007669"/>
    <property type="project" value="TreeGrafter"/>
</dbReference>
<dbReference type="GeneID" id="106079723"/>
<keyword evidence="2" id="KW-0904">Protein phosphatase</keyword>
<feature type="compositionally biased region" description="Basic and acidic residues" evidence="3">
    <location>
        <begin position="218"/>
        <end position="230"/>
    </location>
</feature>
<dbReference type="SUPFAM" id="SSF52799">
    <property type="entry name" value="(Phosphotyrosine protein) phosphatases II"/>
    <property type="match status" value="1"/>
</dbReference>
<dbReference type="InterPro" id="IPR016130">
    <property type="entry name" value="Tyr_Pase_AS"/>
</dbReference>
<feature type="region of interest" description="Disordered" evidence="3">
    <location>
        <begin position="194"/>
        <end position="230"/>
    </location>
</feature>
<feature type="compositionally biased region" description="Basic and acidic residues" evidence="3">
    <location>
        <begin position="517"/>
        <end position="535"/>
    </location>
</feature>
<evidence type="ECO:0000256" key="2">
    <source>
        <dbReference type="ARBA" id="ARBA00022912"/>
    </source>
</evidence>
<accession>A0A9W3AW59</accession>
<dbReference type="PANTHER" id="PTHR10367:SF9">
    <property type="entry name" value="DUAL-SPECIFICITY PHOSPHATASE 11 (RNA_RNP COMPLEX 1-INTERACTING)"/>
    <property type="match status" value="1"/>
</dbReference>